<sequence length="252" mass="29972">MSRILGDCQLWNLNDINVAIADEYGIYFSANLHDYKTPEALIATVERRDNYKPKILSSFNKSYMAEDFLKFFAQENDPSVLNIAYIITDHMFDWKYSRFLTWLKKSQSKVANLINLKQIYTKLIVYLYTKPLVFRNTTHLMTIHQDASYYFEQIYFIESPIDVFYESKRTYSICDELKNNKYECSCCPVGLHNNQNLMPNQSRLPNFIPSFMDKTDLNKLGTFTRNDRRVKIYLLEFFLRRITNMASKRVSY</sequence>
<dbReference type="AlphaFoldDB" id="A0A914E1T9"/>
<organism evidence="1 2">
    <name type="scientific">Acrobeloides nanus</name>
    <dbReference type="NCBI Taxonomy" id="290746"/>
    <lineage>
        <taxon>Eukaryota</taxon>
        <taxon>Metazoa</taxon>
        <taxon>Ecdysozoa</taxon>
        <taxon>Nematoda</taxon>
        <taxon>Chromadorea</taxon>
        <taxon>Rhabditida</taxon>
        <taxon>Tylenchina</taxon>
        <taxon>Cephalobomorpha</taxon>
        <taxon>Cephaloboidea</taxon>
        <taxon>Cephalobidae</taxon>
        <taxon>Acrobeloides</taxon>
    </lineage>
</organism>
<reference evidence="2" key="1">
    <citation type="submission" date="2022-11" db="UniProtKB">
        <authorList>
            <consortium name="WormBaseParasite"/>
        </authorList>
    </citation>
    <scope>IDENTIFICATION</scope>
</reference>
<dbReference type="Proteomes" id="UP000887540">
    <property type="component" value="Unplaced"/>
</dbReference>
<name>A0A914E1T9_9BILA</name>
<evidence type="ECO:0000313" key="1">
    <source>
        <dbReference type="Proteomes" id="UP000887540"/>
    </source>
</evidence>
<keyword evidence="1" id="KW-1185">Reference proteome</keyword>
<dbReference type="WBParaSite" id="ACRNAN_scaffold5126.g16845.t1">
    <property type="protein sequence ID" value="ACRNAN_scaffold5126.g16845.t1"/>
    <property type="gene ID" value="ACRNAN_scaffold5126.g16845"/>
</dbReference>
<accession>A0A914E1T9</accession>
<proteinExistence type="predicted"/>
<protein>
    <submittedName>
        <fullName evidence="2">Uncharacterized protein</fullName>
    </submittedName>
</protein>
<evidence type="ECO:0000313" key="2">
    <source>
        <dbReference type="WBParaSite" id="ACRNAN_scaffold5126.g16845.t1"/>
    </source>
</evidence>